<dbReference type="Pfam" id="PF13630">
    <property type="entry name" value="SdpI"/>
    <property type="match status" value="1"/>
</dbReference>
<keyword evidence="1" id="KW-0472">Membrane</keyword>
<protein>
    <submittedName>
        <fullName evidence="2">SdpI/YhfL protein family protein</fullName>
    </submittedName>
</protein>
<gene>
    <name evidence="2" type="ORF">SAMN05421804_1188</name>
</gene>
<keyword evidence="1" id="KW-0812">Transmembrane</keyword>
<feature type="transmembrane region" description="Helical" evidence="1">
    <location>
        <begin position="6"/>
        <end position="23"/>
    </location>
</feature>
<feature type="transmembrane region" description="Helical" evidence="1">
    <location>
        <begin position="58"/>
        <end position="77"/>
    </location>
</feature>
<sequence length="123" mass="14095">MAFSLGITGLLMGTMLFFGWIFIKHPPKDINFIYGYRTPRSTKNQEVWMFAHKTAGQIWLKSGAAGAAVSILLIVLFDRYGSLERFSLYLVYIQLMLLLLVIPLTEWKISRNFNRDGSRKEGS</sequence>
<accession>A0A1G8TDE3</accession>
<name>A0A1G8TDE3_9CLOT</name>
<dbReference type="Proteomes" id="UP000183255">
    <property type="component" value="Unassembled WGS sequence"/>
</dbReference>
<evidence type="ECO:0000256" key="1">
    <source>
        <dbReference type="SAM" id="Phobius"/>
    </source>
</evidence>
<evidence type="ECO:0000313" key="2">
    <source>
        <dbReference type="EMBL" id="SDJ39453.1"/>
    </source>
</evidence>
<organism evidence="2 3">
    <name type="scientific">Proteiniclasticum ruminis</name>
    <dbReference type="NCBI Taxonomy" id="398199"/>
    <lineage>
        <taxon>Bacteria</taxon>
        <taxon>Bacillati</taxon>
        <taxon>Bacillota</taxon>
        <taxon>Clostridia</taxon>
        <taxon>Eubacteriales</taxon>
        <taxon>Clostridiaceae</taxon>
        <taxon>Proteiniclasticum</taxon>
    </lineage>
</organism>
<dbReference type="InterPro" id="IPR025962">
    <property type="entry name" value="SdpI/YhfL"/>
</dbReference>
<keyword evidence="1" id="KW-1133">Transmembrane helix</keyword>
<proteinExistence type="predicted"/>
<reference evidence="2 3" key="1">
    <citation type="submission" date="2016-10" db="EMBL/GenBank/DDBJ databases">
        <authorList>
            <person name="de Groot N.N."/>
        </authorList>
    </citation>
    <scope>NUCLEOTIDE SEQUENCE [LARGE SCALE GENOMIC DNA]</scope>
    <source>
        <strain evidence="2 3">CGMCC 1.5058</strain>
    </source>
</reference>
<feature type="transmembrane region" description="Helical" evidence="1">
    <location>
        <begin position="89"/>
        <end position="109"/>
    </location>
</feature>
<dbReference type="EMBL" id="FNDZ01000018">
    <property type="protein sequence ID" value="SDJ39453.1"/>
    <property type="molecule type" value="Genomic_DNA"/>
</dbReference>
<dbReference type="AlphaFoldDB" id="A0A1G8TDE3"/>
<evidence type="ECO:0000313" key="3">
    <source>
        <dbReference type="Proteomes" id="UP000183255"/>
    </source>
</evidence>